<keyword evidence="14" id="KW-1185">Reference proteome</keyword>
<accession>A0ABN5A590</accession>
<dbReference type="InterPro" id="IPR001789">
    <property type="entry name" value="Sig_transdc_resp-reg_receiver"/>
</dbReference>
<evidence type="ECO:0000256" key="4">
    <source>
        <dbReference type="ARBA" id="ARBA00022553"/>
    </source>
</evidence>
<proteinExistence type="predicted"/>
<dbReference type="SUPFAM" id="SSF52172">
    <property type="entry name" value="CheY-like"/>
    <property type="match status" value="1"/>
</dbReference>
<keyword evidence="4 10" id="KW-0597">Phosphoprotein</keyword>
<evidence type="ECO:0000256" key="8">
    <source>
        <dbReference type="ARBA" id="ARBA00023163"/>
    </source>
</evidence>
<evidence type="ECO:0000256" key="2">
    <source>
        <dbReference type="ARBA" id="ARBA00018672"/>
    </source>
</evidence>
<comment type="function">
    <text evidence="9">May play the central regulatory role in sporulation. It may be an element of the effector pathway responsible for the activation of sporulation genes in response to nutritional stress. Spo0A may act in concert with spo0H (a sigma factor) to control the expression of some genes that are critical to the sporulation process.</text>
</comment>
<keyword evidence="3" id="KW-0963">Cytoplasm</keyword>
<sequence length="267" mass="30267">MRSGAEKGAGPMLDLLLVDDEKDVLEAMAGTIKWENYGVRLTGTCENAIEALRFMEVSPPDIVITDVKMPVMDGIEMIKQAKEMGIKAEFVILSGFSEFEFAQRAMSFGIRYYLLKPCGEKELGEVLERVQKDCAKRPRAAFPAPDPEASAPQKSQHFVDEIIEYVNQNLSDSRLSLKWIANNLVFRNEDYVGKAFAAHTGENFLTYLNRRRIQRAKELLEPGKDNKIYAVAEEIGLGHNPRYFSKLFKKYVGCSPREYQAGKRLQK</sequence>
<dbReference type="PANTHER" id="PTHR42713">
    <property type="entry name" value="HISTIDINE KINASE-RELATED"/>
    <property type="match status" value="1"/>
</dbReference>
<keyword evidence="8" id="KW-0804">Transcription</keyword>
<feature type="domain" description="HTH araC/xylS-type" evidence="11">
    <location>
        <begin position="160"/>
        <end position="262"/>
    </location>
</feature>
<protein>
    <recommendedName>
        <fullName evidence="2">Stage 0 sporulation protein A homolog</fullName>
    </recommendedName>
</protein>
<dbReference type="SMART" id="SM00448">
    <property type="entry name" value="REC"/>
    <property type="match status" value="1"/>
</dbReference>
<evidence type="ECO:0000256" key="7">
    <source>
        <dbReference type="ARBA" id="ARBA00023125"/>
    </source>
</evidence>
<dbReference type="PROSITE" id="PS50110">
    <property type="entry name" value="RESPONSE_REGULATORY"/>
    <property type="match status" value="1"/>
</dbReference>
<comment type="subcellular location">
    <subcellularLocation>
        <location evidence="1">Cytoplasm</location>
    </subcellularLocation>
</comment>
<dbReference type="PANTHER" id="PTHR42713:SF3">
    <property type="entry name" value="TRANSCRIPTIONAL REGULATORY PROTEIN HPTR"/>
    <property type="match status" value="1"/>
</dbReference>
<dbReference type="Gene3D" id="1.10.10.60">
    <property type="entry name" value="Homeodomain-like"/>
    <property type="match status" value="2"/>
</dbReference>
<dbReference type="Pfam" id="PF00072">
    <property type="entry name" value="Response_reg"/>
    <property type="match status" value="1"/>
</dbReference>
<dbReference type="CDD" id="cd17536">
    <property type="entry name" value="REC_YesN-like"/>
    <property type="match status" value="1"/>
</dbReference>
<evidence type="ECO:0000256" key="5">
    <source>
        <dbReference type="ARBA" id="ARBA00023012"/>
    </source>
</evidence>
<dbReference type="InterPro" id="IPR009057">
    <property type="entry name" value="Homeodomain-like_sf"/>
</dbReference>
<dbReference type="SMART" id="SM00342">
    <property type="entry name" value="HTH_ARAC"/>
    <property type="match status" value="1"/>
</dbReference>
<dbReference type="InterPro" id="IPR051552">
    <property type="entry name" value="HptR"/>
</dbReference>
<keyword evidence="7" id="KW-0238">DNA-binding</keyword>
<dbReference type="EMBL" id="CP021422">
    <property type="protein sequence ID" value="ASB40587.1"/>
    <property type="molecule type" value="Genomic_DNA"/>
</dbReference>
<evidence type="ECO:0000313" key="14">
    <source>
        <dbReference type="Proteomes" id="UP000196710"/>
    </source>
</evidence>
<keyword evidence="6" id="KW-0805">Transcription regulation</keyword>
<dbReference type="InterPro" id="IPR011006">
    <property type="entry name" value="CheY-like_superfamily"/>
</dbReference>
<gene>
    <name evidence="13" type="ORF">ADH66_07905</name>
</gene>
<organism evidence="13 14">
    <name type="scientific">Acutalibacter muris</name>
    <dbReference type="NCBI Taxonomy" id="1796620"/>
    <lineage>
        <taxon>Bacteria</taxon>
        <taxon>Bacillati</taxon>
        <taxon>Bacillota</taxon>
        <taxon>Clostridia</taxon>
        <taxon>Eubacteriales</taxon>
        <taxon>Acutalibacteraceae</taxon>
        <taxon>Acutalibacter</taxon>
    </lineage>
</organism>
<dbReference type="Gene3D" id="3.40.50.2300">
    <property type="match status" value="1"/>
</dbReference>
<dbReference type="SUPFAM" id="SSF46689">
    <property type="entry name" value="Homeodomain-like"/>
    <property type="match status" value="1"/>
</dbReference>
<dbReference type="PROSITE" id="PS01124">
    <property type="entry name" value="HTH_ARAC_FAMILY_2"/>
    <property type="match status" value="1"/>
</dbReference>
<feature type="domain" description="Response regulatory" evidence="12">
    <location>
        <begin position="14"/>
        <end position="131"/>
    </location>
</feature>
<evidence type="ECO:0000256" key="3">
    <source>
        <dbReference type="ARBA" id="ARBA00022490"/>
    </source>
</evidence>
<evidence type="ECO:0000256" key="10">
    <source>
        <dbReference type="PROSITE-ProRule" id="PRU00169"/>
    </source>
</evidence>
<evidence type="ECO:0000256" key="6">
    <source>
        <dbReference type="ARBA" id="ARBA00023015"/>
    </source>
</evidence>
<dbReference type="Proteomes" id="UP000196710">
    <property type="component" value="Chromosome"/>
</dbReference>
<evidence type="ECO:0000259" key="11">
    <source>
        <dbReference type="PROSITE" id="PS01124"/>
    </source>
</evidence>
<evidence type="ECO:0000313" key="13">
    <source>
        <dbReference type="EMBL" id="ASB40587.1"/>
    </source>
</evidence>
<name>A0ABN5A590_9FIRM</name>
<evidence type="ECO:0000256" key="9">
    <source>
        <dbReference type="ARBA" id="ARBA00024867"/>
    </source>
</evidence>
<dbReference type="Pfam" id="PF12833">
    <property type="entry name" value="HTH_18"/>
    <property type="match status" value="1"/>
</dbReference>
<reference evidence="14" key="1">
    <citation type="submission" date="2017-05" db="EMBL/GenBank/DDBJ databases">
        <title>Improved OligoMM genomes.</title>
        <authorList>
            <person name="Garzetti D."/>
        </authorList>
    </citation>
    <scope>NUCLEOTIDE SEQUENCE [LARGE SCALE GENOMIC DNA]</scope>
    <source>
        <strain evidence="14">KB18</strain>
    </source>
</reference>
<dbReference type="InterPro" id="IPR018060">
    <property type="entry name" value="HTH_AraC"/>
</dbReference>
<evidence type="ECO:0000259" key="12">
    <source>
        <dbReference type="PROSITE" id="PS50110"/>
    </source>
</evidence>
<feature type="modified residue" description="4-aspartylphosphate" evidence="10">
    <location>
        <position position="66"/>
    </location>
</feature>
<evidence type="ECO:0000256" key="1">
    <source>
        <dbReference type="ARBA" id="ARBA00004496"/>
    </source>
</evidence>
<keyword evidence="5" id="KW-0902">Two-component regulatory system</keyword>